<dbReference type="InterPro" id="IPR050277">
    <property type="entry name" value="Sodium:Solute_Symporter"/>
</dbReference>
<sequence>MDLQTLTYIVVGLTFALYFGIAIWARAGTTGEYYAAGRGVHPVANGMATAADWMSAASFISMAGLIAFQGYDASIFLMGWTGGYVLLALCLAPYLRKFGKFTVPDFIGDRYYSRTARIVAVICLIVASLTYVIGQMKGIGVAFSRFLDVDYATGLYAGMGIVFFYAVLGGMKGVTYTQIAQYCVLIFAYTVPAIFISLNLTNNPIPQLGFLSDTADGTPLLVKLDQTLVDLGFAEYTAQKGGTLNMMMYTLSLMMGTAGLPHVIIRFFTVPKVSDARSSAGWALFFIAILYTTAPAVGSMARLNLTNTIQMGEVGSVDGNLEYAARPDWFKNWENTGLLAFEDKNGDGRIQYYDDKNPEFAAKAESYGWKGNEMVKVDRDIMVLANPEIANLPNWVIALVAAGGLAAALSTAAGLLLAMSTAISHDLLKRTFMPDISEKNELMSARIAMAGAILVAGYLGLNPPGFAAQVVALAFGLAASSIFPALMMGIFSTRINNHGAVAGMLVGLISTLVYIFAYKGWFFVAGTEMFANTPDNWFLGISPEAFGALGALLNVVTAFVVSSMTAPVPDDIRQIVEDIRVPKGAGSAQDH</sequence>
<keyword evidence="4" id="KW-1003">Cell membrane</keyword>
<dbReference type="InterPro" id="IPR038377">
    <property type="entry name" value="Na/Glc_symporter_sf"/>
</dbReference>
<evidence type="ECO:0000256" key="3">
    <source>
        <dbReference type="ARBA" id="ARBA00022448"/>
    </source>
</evidence>
<dbReference type="Pfam" id="PF00474">
    <property type="entry name" value="SSF"/>
    <property type="match status" value="2"/>
</dbReference>
<accession>A0A160TA96</accession>
<dbReference type="AlphaFoldDB" id="A0A160TA96"/>
<dbReference type="PANTHER" id="PTHR48086">
    <property type="entry name" value="SODIUM/PROLINE SYMPORTER-RELATED"/>
    <property type="match status" value="1"/>
</dbReference>
<dbReference type="PANTHER" id="PTHR48086:SF5">
    <property type="entry name" value="NA(+):SOLUTE SYMPORTER (SSF FAMILY)"/>
    <property type="match status" value="1"/>
</dbReference>
<feature type="transmembrane region" description="Helical" evidence="8">
    <location>
        <begin position="46"/>
        <end position="68"/>
    </location>
</feature>
<dbReference type="EMBL" id="CZQC01000036">
    <property type="protein sequence ID" value="CUS41190.1"/>
    <property type="molecule type" value="Genomic_DNA"/>
</dbReference>
<evidence type="ECO:0000256" key="2">
    <source>
        <dbReference type="ARBA" id="ARBA00006434"/>
    </source>
</evidence>
<dbReference type="NCBIfam" id="TIGR03648">
    <property type="entry name" value="Na_symport_lg"/>
    <property type="match status" value="1"/>
</dbReference>
<evidence type="ECO:0000256" key="4">
    <source>
        <dbReference type="ARBA" id="ARBA00022475"/>
    </source>
</evidence>
<comment type="similarity">
    <text evidence="2">Belongs to the sodium:solute symporter (SSF) (TC 2.A.21) family.</text>
</comment>
<evidence type="ECO:0000256" key="5">
    <source>
        <dbReference type="ARBA" id="ARBA00022692"/>
    </source>
</evidence>
<keyword evidence="3" id="KW-0813">Transport</keyword>
<feature type="transmembrane region" description="Helical" evidence="8">
    <location>
        <begin position="182"/>
        <end position="200"/>
    </location>
</feature>
<feature type="transmembrane region" description="Helical" evidence="8">
    <location>
        <begin position="6"/>
        <end position="25"/>
    </location>
</feature>
<feature type="transmembrane region" description="Helical" evidence="8">
    <location>
        <begin position="499"/>
        <end position="517"/>
    </location>
</feature>
<feature type="transmembrane region" description="Helical" evidence="8">
    <location>
        <begin position="246"/>
        <end position="268"/>
    </location>
</feature>
<evidence type="ECO:0000313" key="9">
    <source>
        <dbReference type="EMBL" id="CUS41190.1"/>
    </source>
</evidence>
<protein>
    <submittedName>
        <fullName evidence="9">Acetate permease ActP (Cation/acetate symporter)</fullName>
    </submittedName>
</protein>
<evidence type="ECO:0000256" key="7">
    <source>
        <dbReference type="ARBA" id="ARBA00023136"/>
    </source>
</evidence>
<dbReference type="InterPro" id="IPR019899">
    <property type="entry name" value="Na/solute_symporter_VC_2705"/>
</dbReference>
<name>A0A160TA96_9ZZZZ</name>
<keyword evidence="7 8" id="KW-0472">Membrane</keyword>
<keyword evidence="5 8" id="KW-0812">Transmembrane</keyword>
<feature type="transmembrane region" description="Helical" evidence="8">
    <location>
        <begin position="74"/>
        <end position="95"/>
    </location>
</feature>
<keyword evidence="6 8" id="KW-1133">Transmembrane helix</keyword>
<evidence type="ECO:0000256" key="6">
    <source>
        <dbReference type="ARBA" id="ARBA00022989"/>
    </source>
</evidence>
<feature type="transmembrane region" description="Helical" evidence="8">
    <location>
        <begin position="537"/>
        <end position="561"/>
    </location>
</feature>
<evidence type="ECO:0000256" key="1">
    <source>
        <dbReference type="ARBA" id="ARBA00004141"/>
    </source>
</evidence>
<proteinExistence type="inferred from homology"/>
<organism evidence="9">
    <name type="scientific">hydrothermal vent metagenome</name>
    <dbReference type="NCBI Taxonomy" id="652676"/>
    <lineage>
        <taxon>unclassified sequences</taxon>
        <taxon>metagenomes</taxon>
        <taxon>ecological metagenomes</taxon>
    </lineage>
</organism>
<feature type="transmembrane region" description="Helical" evidence="8">
    <location>
        <begin position="280"/>
        <end position="301"/>
    </location>
</feature>
<dbReference type="PROSITE" id="PS00457">
    <property type="entry name" value="NA_SOLUT_SYMP_2"/>
    <property type="match status" value="1"/>
</dbReference>
<feature type="transmembrane region" description="Helical" evidence="8">
    <location>
        <begin position="153"/>
        <end position="170"/>
    </location>
</feature>
<dbReference type="Gene3D" id="1.20.1730.10">
    <property type="entry name" value="Sodium/glucose cotransporter"/>
    <property type="match status" value="1"/>
</dbReference>
<feature type="transmembrane region" description="Helical" evidence="8">
    <location>
        <begin position="116"/>
        <end position="133"/>
    </location>
</feature>
<dbReference type="GO" id="GO:0005886">
    <property type="term" value="C:plasma membrane"/>
    <property type="evidence" value="ECO:0007669"/>
    <property type="project" value="TreeGrafter"/>
</dbReference>
<dbReference type="InterPro" id="IPR001734">
    <property type="entry name" value="Na/solute_symporter"/>
</dbReference>
<comment type="subcellular location">
    <subcellularLocation>
        <location evidence="1">Membrane</location>
        <topology evidence="1">Multi-pass membrane protein</topology>
    </subcellularLocation>
</comment>
<dbReference type="GO" id="GO:0022857">
    <property type="term" value="F:transmembrane transporter activity"/>
    <property type="evidence" value="ECO:0007669"/>
    <property type="project" value="InterPro"/>
</dbReference>
<feature type="transmembrane region" description="Helical" evidence="8">
    <location>
        <begin position="467"/>
        <end position="487"/>
    </location>
</feature>
<reference evidence="9" key="1">
    <citation type="submission" date="2015-10" db="EMBL/GenBank/DDBJ databases">
        <authorList>
            <person name="Gilbert D.G."/>
        </authorList>
    </citation>
    <scope>NUCLEOTIDE SEQUENCE</scope>
</reference>
<dbReference type="InterPro" id="IPR018212">
    <property type="entry name" value="Na/solute_symporter_CS"/>
</dbReference>
<gene>
    <name evidence="9" type="ORF">MGWOODY_Tha749</name>
</gene>
<dbReference type="GO" id="GO:0046942">
    <property type="term" value="P:carboxylic acid transport"/>
    <property type="evidence" value="ECO:0007669"/>
    <property type="project" value="UniProtKB-ARBA"/>
</dbReference>
<evidence type="ECO:0000256" key="8">
    <source>
        <dbReference type="SAM" id="Phobius"/>
    </source>
</evidence>
<feature type="transmembrane region" description="Helical" evidence="8">
    <location>
        <begin position="443"/>
        <end position="461"/>
    </location>
</feature>
<dbReference type="CDD" id="cd11480">
    <property type="entry name" value="SLC5sbd_u4"/>
    <property type="match status" value="1"/>
</dbReference>
<dbReference type="PROSITE" id="PS50283">
    <property type="entry name" value="NA_SOLUT_SYMP_3"/>
    <property type="match status" value="1"/>
</dbReference>
<feature type="transmembrane region" description="Helical" evidence="8">
    <location>
        <begin position="395"/>
        <end position="423"/>
    </location>
</feature>